<dbReference type="NCBIfam" id="TIGR04131">
    <property type="entry name" value="Bac_Flav_CTERM"/>
    <property type="match status" value="1"/>
</dbReference>
<organism evidence="2 3">
    <name type="scientific">Psychroflexus maritimus</name>
    <dbReference type="NCBI Taxonomy" id="2714865"/>
    <lineage>
        <taxon>Bacteria</taxon>
        <taxon>Pseudomonadati</taxon>
        <taxon>Bacteroidota</taxon>
        <taxon>Flavobacteriia</taxon>
        <taxon>Flavobacteriales</taxon>
        <taxon>Flavobacteriaceae</taxon>
        <taxon>Psychroflexus</taxon>
    </lineage>
</organism>
<dbReference type="Pfam" id="PF13585">
    <property type="entry name" value="CHU_C"/>
    <property type="match status" value="1"/>
</dbReference>
<accession>A0A967ACT2</accession>
<keyword evidence="3" id="KW-1185">Reference proteome</keyword>
<sequence length="519" mass="57757">MQINPLPTSSNNGISGEWIPAFNNQETTTYTFIPNQETCGSDVQVTIEVIPNELPEFSIEQEFCANQNDFPELPTLSNNGIEGTWIPEEISEDTTAYVFTPSSSCSEEFSLEISFVPGDDPIFDLPTELCQGTQFVLPNTSENGINGTWSPVFDPQNSAQYTFTPAEEFCATSLTINIEITNQNLSAVEDQIPANIEQNCSQELPEVPEIELSEVCGVAAITFEEIAESGNCPTTEMITRNWTVLDADEEVLATYTQIITLVDNQAPFFTVLPSDEILNCDEQWPDDANVQAEDDCSEVSISIEEEIIEDADCSQNFTLIRTFIASDECGNEAEEQQIIEFVDNQGPEFDEDLPTSIQVECGEIPQVIEPEVFDACGEVNSLELTENELDNCEVGKVTERIWKATDNCGNTSTYALALVEECQPVVYQGISPNNDGLNDYLEIEGISCYPVNKLEIYNRYGNNVFSTNNYGQDGNFFKGNDQSGNQLVTGTYFFVFNYKKNTSDSFKDIKGYVYINRSK</sequence>
<dbReference type="RefSeq" id="WP_166400162.1">
    <property type="nucleotide sequence ID" value="NZ_JAANAS010000046.1"/>
</dbReference>
<dbReference type="InterPro" id="IPR014755">
    <property type="entry name" value="Cu-Rt/internalin_Ig-like"/>
</dbReference>
<keyword evidence="1" id="KW-0732">Signal</keyword>
<dbReference type="Proteomes" id="UP000643701">
    <property type="component" value="Unassembled WGS sequence"/>
</dbReference>
<evidence type="ECO:0000313" key="2">
    <source>
        <dbReference type="EMBL" id="NGZ89904.1"/>
    </source>
</evidence>
<evidence type="ECO:0000256" key="1">
    <source>
        <dbReference type="ARBA" id="ARBA00022729"/>
    </source>
</evidence>
<dbReference type="AlphaFoldDB" id="A0A967ACT2"/>
<comment type="caution">
    <text evidence="2">The sequence shown here is derived from an EMBL/GenBank/DDBJ whole genome shotgun (WGS) entry which is preliminary data.</text>
</comment>
<proteinExistence type="predicted"/>
<name>A0A967ACT2_9FLAO</name>
<protein>
    <submittedName>
        <fullName evidence="2">Gliding motility-associated C-terminal domain-containing protein</fullName>
    </submittedName>
</protein>
<reference evidence="2" key="1">
    <citation type="submission" date="2020-03" db="EMBL/GenBank/DDBJ databases">
        <title>Psychroflexus Maritimus sp. nov., isolate from marine sediment.</title>
        <authorList>
            <person name="Zhong Y.-L."/>
        </authorList>
    </citation>
    <scope>NUCLEOTIDE SEQUENCE</scope>
    <source>
        <strain evidence="2">C1</strain>
    </source>
</reference>
<gene>
    <name evidence="2" type="ORF">G7034_06515</name>
</gene>
<dbReference type="EMBL" id="JAANAS010000046">
    <property type="protein sequence ID" value="NGZ89904.1"/>
    <property type="molecule type" value="Genomic_DNA"/>
</dbReference>
<dbReference type="InterPro" id="IPR026341">
    <property type="entry name" value="T9SS_type_B"/>
</dbReference>
<dbReference type="Gene3D" id="2.60.40.1220">
    <property type="match status" value="2"/>
</dbReference>
<evidence type="ECO:0000313" key="3">
    <source>
        <dbReference type="Proteomes" id="UP000643701"/>
    </source>
</evidence>